<feature type="binding site" evidence="11">
    <location>
        <position position="130"/>
    </location>
    <ligand>
        <name>FMN</name>
        <dbReference type="ChEBI" id="CHEBI:58210"/>
    </ligand>
</feature>
<protein>
    <recommendedName>
        <fullName evidence="11">Isopentenyl-diphosphate delta-isomerase</fullName>
        <shortName evidence="11">IPP isomerase</shortName>
        <ecNumber evidence="11">5.3.3.2</ecNumber>
    </recommendedName>
    <alternativeName>
        <fullName evidence="11">Isopentenyl diphosphate:dimethylallyl diphosphate isomerase</fullName>
    </alternativeName>
    <alternativeName>
        <fullName evidence="11">Isopentenyl pyrophosphate isomerase</fullName>
    </alternativeName>
    <alternativeName>
        <fullName evidence="11">Type 2 isopentenyl diphosphate isomerase</fullName>
        <shortName evidence="11">IDI-2</shortName>
    </alternativeName>
</protein>
<comment type="function">
    <text evidence="11">Involved in the biosynthesis of isoprenoids. Catalyzes the 1,3-allylic rearrangement of the homoallylic substrate isopentenyl (IPP) to its allylic isomer, dimethylallyl diphosphate (DMAPP).</text>
</comment>
<dbReference type="GO" id="GO:0000287">
    <property type="term" value="F:magnesium ion binding"/>
    <property type="evidence" value="ECO:0007669"/>
    <property type="project" value="UniProtKB-UniRule"/>
</dbReference>
<dbReference type="InterPro" id="IPR013785">
    <property type="entry name" value="Aldolase_TIM"/>
</dbReference>
<keyword evidence="2 11" id="KW-0963">Cytoplasm</keyword>
<comment type="cofactor">
    <cofactor evidence="11">
        <name>Mg(2+)</name>
        <dbReference type="ChEBI" id="CHEBI:18420"/>
    </cofactor>
</comment>
<comment type="cofactor">
    <cofactor evidence="11">
        <name>NADPH</name>
        <dbReference type="ChEBI" id="CHEBI:57783"/>
    </cofactor>
</comment>
<feature type="binding site" evidence="11">
    <location>
        <begin position="13"/>
        <end position="14"/>
    </location>
    <ligand>
        <name>substrate</name>
    </ligand>
</feature>
<feature type="binding site" evidence="11">
    <location>
        <begin position="72"/>
        <end position="74"/>
    </location>
    <ligand>
        <name>FMN</name>
        <dbReference type="ChEBI" id="CHEBI:58210"/>
    </ligand>
</feature>
<dbReference type="PIRSF" id="PIRSF003314">
    <property type="entry name" value="IPP_isomerase"/>
    <property type="match status" value="1"/>
</dbReference>
<keyword evidence="7 11" id="KW-0521">NADP</keyword>
<comment type="subcellular location">
    <subcellularLocation>
        <location evidence="11">Cytoplasm</location>
    </subcellularLocation>
</comment>
<dbReference type="STRING" id="255247.ABE41_002030"/>
<dbReference type="Proteomes" id="UP000077412">
    <property type="component" value="Chromosome"/>
</dbReference>
<dbReference type="Pfam" id="PF01070">
    <property type="entry name" value="FMN_dh"/>
    <property type="match status" value="1"/>
</dbReference>
<feature type="binding site" evidence="11">
    <location>
        <position position="166"/>
    </location>
    <ligand>
        <name>Mg(2+)</name>
        <dbReference type="ChEBI" id="CHEBI:18420"/>
    </ligand>
</feature>
<dbReference type="InterPro" id="IPR000262">
    <property type="entry name" value="FMN-dep_DH"/>
</dbReference>
<dbReference type="InterPro" id="IPR011179">
    <property type="entry name" value="IPdP_isomerase"/>
</dbReference>
<comment type="catalytic activity">
    <reaction evidence="11">
        <text>isopentenyl diphosphate = dimethylallyl diphosphate</text>
        <dbReference type="Rhea" id="RHEA:23284"/>
        <dbReference type="ChEBI" id="CHEBI:57623"/>
        <dbReference type="ChEBI" id="CHEBI:128769"/>
        <dbReference type="EC" id="5.3.3.2"/>
    </reaction>
</comment>
<evidence type="ECO:0000256" key="6">
    <source>
        <dbReference type="ARBA" id="ARBA00022842"/>
    </source>
</evidence>
<evidence type="ECO:0000256" key="10">
    <source>
        <dbReference type="ARBA" id="ARBA00025810"/>
    </source>
</evidence>
<dbReference type="NCBIfam" id="TIGR02151">
    <property type="entry name" value="IPP_isom_2"/>
    <property type="match status" value="1"/>
</dbReference>
<feature type="binding site" evidence="11">
    <location>
        <position position="165"/>
    </location>
    <ligand>
        <name>substrate</name>
    </ligand>
</feature>
<feature type="binding site" evidence="11">
    <location>
        <position position="71"/>
    </location>
    <ligand>
        <name>FMN</name>
        <dbReference type="ChEBI" id="CHEBI:58210"/>
    </ligand>
</feature>
<evidence type="ECO:0000256" key="8">
    <source>
        <dbReference type="ARBA" id="ARBA00023229"/>
    </source>
</evidence>
<dbReference type="GO" id="GO:0070402">
    <property type="term" value="F:NADPH binding"/>
    <property type="evidence" value="ECO:0007669"/>
    <property type="project" value="UniProtKB-UniRule"/>
</dbReference>
<evidence type="ECO:0000256" key="5">
    <source>
        <dbReference type="ARBA" id="ARBA00022723"/>
    </source>
</evidence>
<evidence type="ECO:0000256" key="3">
    <source>
        <dbReference type="ARBA" id="ARBA00022630"/>
    </source>
</evidence>
<dbReference type="RefSeq" id="WP_066285995.1">
    <property type="nucleotide sequence ID" value="NZ_CP016761.1"/>
</dbReference>
<dbReference type="GO" id="GO:0004452">
    <property type="term" value="F:isopentenyl-diphosphate delta-isomerase activity"/>
    <property type="evidence" value="ECO:0007669"/>
    <property type="project" value="UniProtKB-UniRule"/>
</dbReference>
<dbReference type="PANTHER" id="PTHR43665:SF1">
    <property type="entry name" value="ISOPENTENYL-DIPHOSPHATE DELTA-ISOMERASE"/>
    <property type="match status" value="1"/>
</dbReference>
<comment type="caution">
    <text evidence="11">Lacks conserved residue(s) required for the propagation of feature annotation.</text>
</comment>
<comment type="subunit">
    <text evidence="10 11">Homooctamer. Dimer of tetramers.</text>
</comment>
<dbReference type="GO" id="GO:0010181">
    <property type="term" value="F:FMN binding"/>
    <property type="evidence" value="ECO:0007669"/>
    <property type="project" value="UniProtKB-UniRule"/>
</dbReference>
<dbReference type="SMART" id="SM01240">
    <property type="entry name" value="IMPDH"/>
    <property type="match status" value="1"/>
</dbReference>
<name>A0A1B1YZZ7_9BACL</name>
<dbReference type="KEGG" id="far:ABE41_002030"/>
<keyword evidence="8 11" id="KW-0414">Isoprene biosynthesis</keyword>
<feature type="binding site" evidence="11">
    <location>
        <position position="227"/>
    </location>
    <ligand>
        <name>FMN</name>
        <dbReference type="ChEBI" id="CHEBI:58210"/>
    </ligand>
</feature>
<evidence type="ECO:0000256" key="11">
    <source>
        <dbReference type="HAMAP-Rule" id="MF_00354"/>
    </source>
</evidence>
<evidence type="ECO:0000256" key="2">
    <source>
        <dbReference type="ARBA" id="ARBA00022490"/>
    </source>
</evidence>
<dbReference type="GO" id="GO:0005737">
    <property type="term" value="C:cytoplasm"/>
    <property type="evidence" value="ECO:0007669"/>
    <property type="project" value="UniProtKB-SubCell"/>
</dbReference>
<reference evidence="13 14" key="1">
    <citation type="submission" date="2016-08" db="EMBL/GenBank/DDBJ databases">
        <title>Complete genome sequence of Fictibacillus arsenicus G25-54, a strain with toxicity to nematodes and a potential arsenic-resistance activity.</title>
        <authorList>
            <person name="Zheng Z."/>
        </authorList>
    </citation>
    <scope>NUCLEOTIDE SEQUENCE [LARGE SCALE GENOMIC DNA]</scope>
    <source>
        <strain evidence="13 14">G25-54</strain>
    </source>
</reference>
<evidence type="ECO:0000256" key="1">
    <source>
        <dbReference type="ARBA" id="ARBA00001917"/>
    </source>
</evidence>
<feature type="binding site" evidence="11">
    <location>
        <begin position="102"/>
        <end position="104"/>
    </location>
    <ligand>
        <name>substrate</name>
    </ligand>
</feature>
<dbReference type="GO" id="GO:0008299">
    <property type="term" value="P:isoprenoid biosynthetic process"/>
    <property type="evidence" value="ECO:0007669"/>
    <property type="project" value="UniProtKB-UniRule"/>
</dbReference>
<proteinExistence type="inferred from homology"/>
<accession>A0A1B1YZZ7</accession>
<dbReference type="OrthoDB" id="9795032at2"/>
<dbReference type="AlphaFoldDB" id="A0A1B1YZZ7"/>
<dbReference type="CDD" id="cd02811">
    <property type="entry name" value="IDI-2_FMN"/>
    <property type="match status" value="1"/>
</dbReference>
<evidence type="ECO:0000259" key="12">
    <source>
        <dbReference type="Pfam" id="PF01070"/>
    </source>
</evidence>
<dbReference type="PANTHER" id="PTHR43665">
    <property type="entry name" value="ISOPENTENYL-DIPHOSPHATE DELTA-ISOMERASE"/>
    <property type="match status" value="1"/>
</dbReference>
<dbReference type="SUPFAM" id="SSF51395">
    <property type="entry name" value="FMN-linked oxidoreductases"/>
    <property type="match status" value="1"/>
</dbReference>
<dbReference type="GO" id="GO:0016491">
    <property type="term" value="F:oxidoreductase activity"/>
    <property type="evidence" value="ECO:0007669"/>
    <property type="project" value="InterPro"/>
</dbReference>
<evidence type="ECO:0000313" key="13">
    <source>
        <dbReference type="EMBL" id="ANX10793.1"/>
    </source>
</evidence>
<keyword evidence="9 11" id="KW-0413">Isomerase</keyword>
<dbReference type="EC" id="5.3.3.2" evidence="11"/>
<keyword evidence="4 11" id="KW-0288">FMN</keyword>
<keyword evidence="5 11" id="KW-0479">Metal-binding</keyword>
<feature type="binding site" evidence="11">
    <location>
        <position position="102"/>
    </location>
    <ligand>
        <name>FMN</name>
        <dbReference type="ChEBI" id="CHEBI:58210"/>
    </ligand>
</feature>
<organism evidence="13 14">
    <name type="scientific">Fictibacillus arsenicus</name>
    <dbReference type="NCBI Taxonomy" id="255247"/>
    <lineage>
        <taxon>Bacteria</taxon>
        <taxon>Bacillati</taxon>
        <taxon>Bacillota</taxon>
        <taxon>Bacilli</taxon>
        <taxon>Bacillales</taxon>
        <taxon>Fictibacillaceae</taxon>
        <taxon>Fictibacillus</taxon>
    </lineage>
</organism>
<sequence length="348" mass="37638">MNLDHPKDLTEKRKTEHIRISLHEDVEGKNITTGLENYRFIPNALPEISFEDVSLSASFLGKLMKTPFLISSMTGGTETALKINQNLAIAAQERGWAIGLGSMRAAVEKEELAYTFQIRKWAPDIPVIANIGAVQLNYGYGLEECKRAVELAEADALVLHLNTLQEVFQPEGDTNFSHLLSKIEKLISGLPVPVGIKEVGMGIDKETAERLISAGAQFIDVAGAGGTSWVQVESYRSEDAARKKAAEAFLDWGLPTSESVAAVREVSKKIPVIASGGLKHGVDAAKSLALGADLAGFGRSLLQSAVENDAEALILQMDRIEFELRAAMFGIGAANIGELKATRRLLKK</sequence>
<evidence type="ECO:0000256" key="4">
    <source>
        <dbReference type="ARBA" id="ARBA00022643"/>
    </source>
</evidence>
<keyword evidence="14" id="KW-1185">Reference proteome</keyword>
<comment type="similarity">
    <text evidence="11">Belongs to the IPP isomerase type 2 family.</text>
</comment>
<feature type="domain" description="FMN-dependent dehydrogenase" evidence="12">
    <location>
        <begin position="180"/>
        <end position="341"/>
    </location>
</feature>
<dbReference type="Gene3D" id="3.20.20.70">
    <property type="entry name" value="Aldolase class I"/>
    <property type="match status" value="1"/>
</dbReference>
<feature type="binding site" evidence="11">
    <location>
        <position position="197"/>
    </location>
    <ligand>
        <name>FMN</name>
        <dbReference type="ChEBI" id="CHEBI:58210"/>
    </ligand>
</feature>
<keyword evidence="3 11" id="KW-0285">Flavoprotein</keyword>
<feature type="binding site" evidence="11">
    <location>
        <begin position="277"/>
        <end position="279"/>
    </location>
    <ligand>
        <name>FMN</name>
        <dbReference type="ChEBI" id="CHEBI:58210"/>
    </ligand>
</feature>
<evidence type="ECO:0000256" key="7">
    <source>
        <dbReference type="ARBA" id="ARBA00022857"/>
    </source>
</evidence>
<keyword evidence="6 11" id="KW-0460">Magnesium</keyword>
<dbReference type="EMBL" id="CP016761">
    <property type="protein sequence ID" value="ANX10793.1"/>
    <property type="molecule type" value="Genomic_DNA"/>
</dbReference>
<comment type="cofactor">
    <cofactor evidence="1 11">
        <name>FMN</name>
        <dbReference type="ChEBI" id="CHEBI:58210"/>
    </cofactor>
</comment>
<dbReference type="HAMAP" id="MF_00354">
    <property type="entry name" value="Idi_2"/>
    <property type="match status" value="1"/>
</dbReference>
<gene>
    <name evidence="11" type="primary">fni</name>
    <name evidence="13" type="ORF">ABE41_002030</name>
</gene>
<evidence type="ECO:0000313" key="14">
    <source>
        <dbReference type="Proteomes" id="UP000077412"/>
    </source>
</evidence>
<evidence type="ECO:0000256" key="9">
    <source>
        <dbReference type="ARBA" id="ARBA00023235"/>
    </source>
</evidence>